<reference evidence="1 2" key="1">
    <citation type="journal article" date="2014" name="Genome Announc.">
        <title>Draft Genome Sequence of the Agar-Degrading Bacterium Catenovulum sp. Strain DS-2, Isolated from Intestines of Haliotis diversicolor.</title>
        <authorList>
            <person name="Shan D."/>
            <person name="Li X."/>
            <person name="Gu Z."/>
            <person name="Wei G."/>
            <person name="Gao Z."/>
            <person name="Shao Z."/>
        </authorList>
    </citation>
    <scope>NUCLEOTIDE SEQUENCE [LARGE SCALE GENOMIC DNA]</scope>
    <source>
        <strain evidence="1 2">DS-2</strain>
    </source>
</reference>
<dbReference type="Proteomes" id="UP000019276">
    <property type="component" value="Unassembled WGS sequence"/>
</dbReference>
<evidence type="ECO:0008006" key="3">
    <source>
        <dbReference type="Google" id="ProtNLM"/>
    </source>
</evidence>
<dbReference type="STRING" id="1328313.DS2_11608"/>
<evidence type="ECO:0000313" key="2">
    <source>
        <dbReference type="Proteomes" id="UP000019276"/>
    </source>
</evidence>
<dbReference type="Gene3D" id="3.20.20.80">
    <property type="entry name" value="Glycosidases"/>
    <property type="match status" value="1"/>
</dbReference>
<organism evidence="1 2">
    <name type="scientific">Catenovulum agarivorans DS-2</name>
    <dbReference type="NCBI Taxonomy" id="1328313"/>
    <lineage>
        <taxon>Bacteria</taxon>
        <taxon>Pseudomonadati</taxon>
        <taxon>Pseudomonadota</taxon>
        <taxon>Gammaproteobacteria</taxon>
        <taxon>Alteromonadales</taxon>
        <taxon>Alteromonadaceae</taxon>
        <taxon>Catenovulum</taxon>
    </lineage>
</organism>
<evidence type="ECO:0000313" key="1">
    <source>
        <dbReference type="EMBL" id="EWH09612.1"/>
    </source>
</evidence>
<dbReference type="EMBL" id="ARZY01000021">
    <property type="protein sequence ID" value="EWH09612.1"/>
    <property type="molecule type" value="Genomic_DNA"/>
</dbReference>
<dbReference type="eggNOG" id="ENOG5033PC2">
    <property type="taxonomic scope" value="Bacteria"/>
</dbReference>
<name>W7QKZ5_9ALTE</name>
<protein>
    <recommendedName>
        <fullName evidence="3">DUF4015 domain-containing protein</fullName>
    </recommendedName>
</protein>
<accession>W7QKZ5</accession>
<gene>
    <name evidence="1" type="ORF">DS2_11608</name>
</gene>
<dbReference type="AlphaFoldDB" id="W7QKZ5"/>
<dbReference type="RefSeq" id="WP_035014962.1">
    <property type="nucleotide sequence ID" value="NZ_ARZY01000021.1"/>
</dbReference>
<keyword evidence="2" id="KW-1185">Reference proteome</keyword>
<comment type="caution">
    <text evidence="1">The sequence shown here is derived from an EMBL/GenBank/DDBJ whole genome shotgun (WGS) entry which is preliminary data.</text>
</comment>
<sequence length="334" mass="38305">MSKPIALYALDANLDIEECCQNANYWGANTLILSPDLYNEPELPSLLEKYNLSLWLNISVLNNPDYLIGEPSRQAITNLKRPAKTDWCHFVCPSDRVYLNHLESEIEQYLEEMSPTIVSLDFLRQFVSWQGKAFEQIEAQDLEYGCFCSNCLQNFSISDHYTNQAQAQIEAGELSSDYANWRSQKILDIAQHLTQLIRKLSPKSKLVLNTLPWPDGVLNHASTQLAGQNKTELALLFDAMCPVAFTHLMPQDMQEKARVMQTISDETHLPIFYGLQVSHWRAKNQISNNQFEAELKQNLALSKHGLVIYNYDELNCSPEKATILKRHLNPEIHY</sequence>
<dbReference type="OrthoDB" id="6378734at2"/>
<proteinExistence type="predicted"/>